<dbReference type="SMART" id="SM00487">
    <property type="entry name" value="DEXDc"/>
    <property type="match status" value="1"/>
</dbReference>
<evidence type="ECO:0000259" key="1">
    <source>
        <dbReference type="PROSITE" id="PS51192"/>
    </source>
</evidence>
<dbReference type="EMBL" id="JAKNBA010000073">
    <property type="protein sequence ID" value="MDE1244196.1"/>
    <property type="molecule type" value="Genomic_DNA"/>
</dbReference>
<reference evidence="2" key="1">
    <citation type="submission" date="2022-02" db="EMBL/GenBank/DDBJ databases">
        <title>Emergence and expansion in Europe of a Vibrio aestuarianus clonal complex pathogenic for oysters.</title>
        <authorList>
            <person name="Mesnil A."/>
            <person name="Travers M.-A."/>
        </authorList>
    </citation>
    <scope>NUCLEOTIDE SEQUENCE</scope>
    <source>
        <strain evidence="2">19_064_11T1</strain>
    </source>
</reference>
<dbReference type="InterPro" id="IPR050742">
    <property type="entry name" value="Helicase_Restrict-Modif_Enz"/>
</dbReference>
<feature type="domain" description="Helicase ATP-binding" evidence="1">
    <location>
        <begin position="69"/>
        <end position="269"/>
    </location>
</feature>
<dbReference type="PANTHER" id="PTHR47396">
    <property type="entry name" value="TYPE I RESTRICTION ENZYME ECOKI R PROTEIN"/>
    <property type="match status" value="1"/>
</dbReference>
<keyword evidence="2" id="KW-0378">Hydrolase</keyword>
<dbReference type="GO" id="GO:0003677">
    <property type="term" value="F:DNA binding"/>
    <property type="evidence" value="ECO:0007669"/>
    <property type="project" value="InterPro"/>
</dbReference>
<dbReference type="InterPro" id="IPR027417">
    <property type="entry name" value="P-loop_NTPase"/>
</dbReference>
<evidence type="ECO:0000313" key="2">
    <source>
        <dbReference type="EMBL" id="MDE1244196.1"/>
    </source>
</evidence>
<proteinExistence type="predicted"/>
<dbReference type="SUPFAM" id="SSF52540">
    <property type="entry name" value="P-loop containing nucleoside triphosphate hydrolases"/>
    <property type="match status" value="2"/>
</dbReference>
<dbReference type="Gene3D" id="3.40.50.300">
    <property type="entry name" value="P-loop containing nucleotide triphosphate hydrolases"/>
    <property type="match status" value="2"/>
</dbReference>
<dbReference type="GO" id="GO:0005829">
    <property type="term" value="C:cytosol"/>
    <property type="evidence" value="ECO:0007669"/>
    <property type="project" value="TreeGrafter"/>
</dbReference>
<organism evidence="2 3">
    <name type="scientific">Vibrio aestuarianus</name>
    <dbReference type="NCBI Taxonomy" id="28171"/>
    <lineage>
        <taxon>Bacteria</taxon>
        <taxon>Pseudomonadati</taxon>
        <taxon>Pseudomonadota</taxon>
        <taxon>Gammaproteobacteria</taxon>
        <taxon>Vibrionales</taxon>
        <taxon>Vibrionaceae</taxon>
        <taxon>Vibrio</taxon>
    </lineage>
</organism>
<dbReference type="AlphaFoldDB" id="A0A9X4IRL4"/>
<gene>
    <name evidence="2" type="ORF">L9W94_19090</name>
</gene>
<name>A0A9X4IRL4_9VIBR</name>
<dbReference type="GO" id="GO:0016787">
    <property type="term" value="F:hydrolase activity"/>
    <property type="evidence" value="ECO:0007669"/>
    <property type="project" value="InterPro"/>
</dbReference>
<keyword evidence="2" id="KW-0067">ATP-binding</keyword>
<protein>
    <submittedName>
        <fullName evidence="2">DEAD/DEAH box helicase family protein</fullName>
    </submittedName>
</protein>
<dbReference type="InterPro" id="IPR014001">
    <property type="entry name" value="Helicase_ATP-bd"/>
</dbReference>
<dbReference type="Proteomes" id="UP001140979">
    <property type="component" value="Unassembled WGS sequence"/>
</dbReference>
<dbReference type="CDD" id="cd18785">
    <property type="entry name" value="SF2_C"/>
    <property type="match status" value="1"/>
</dbReference>
<comment type="caution">
    <text evidence="2">The sequence shown here is derived from an EMBL/GenBank/DDBJ whole genome shotgun (WGS) entry which is preliminary data.</text>
</comment>
<keyword evidence="2" id="KW-0347">Helicase</keyword>
<evidence type="ECO:0000313" key="3">
    <source>
        <dbReference type="Proteomes" id="UP001140979"/>
    </source>
</evidence>
<dbReference type="PROSITE" id="PS51192">
    <property type="entry name" value="HELICASE_ATP_BIND_1"/>
    <property type="match status" value="1"/>
</dbReference>
<sequence>MNLRELIRDKRTSIDEEAAQTVDIKGYNSNLRALKRFSFWKNSCGAASLWEHQTAAIMTMVAYLNSSDKISRDKMGSALLKLPTGTGKSGIISVLSRCLPKYRNILVLTPREALTKQLLDDIRFRFWNHMGFTAAQSGCFTASASELGATLEKAECHQLLPSEVNRINEILKIGGKARKILVGTHQSLGQICRVSALNENGNGDSCSRFLTHIEDNFDLIIVDEGHYEPAISWSKQIRAFGIPTILLSATPYRNDFKSFRVMNQFVFNYSYQDAIKNHVIRKVKVLPLESPNKTESTSLVGVEEFVESLKAIWPKITQRVMQEGWLEEQKEPKLIIRGDSFESLCLIQSAIDKAFDTQSILIHHNASNQSGLNRYVKASEAIRKKPNATIWIHQNKLLEGIDDPSFVAVAIYELMRNGRQIVQQVGRTIRIGKGNRDVEQESWLLAFPPNVKRIQKTWNRYLGYEEYTKESTASIVTKEAAMPERMLAQMPKYQYIEGEFRGRYNYESSLQPNHVQLPKVASILTCDATIDILKVGFSGFEEALLEQDRFQIEAIENMPENAIAFSYYSWRNSPYLVDRFFSEWKLGFFIAVQVGEFLFVHDTEGLSFQPSDFSLARAERSIMEKAFPNDNATARLSRMSFSSLSMESTALRSTAIHTHSFKETFTDLLDPTLVPLTAAGFVNGTGRYVGFTRSKLRDASTDYVPIPEYVTWVKEIALELSASDVRRSVVVN</sequence>
<accession>A0A9X4IRL4</accession>
<keyword evidence="2" id="KW-0547">Nucleotide-binding</keyword>
<dbReference type="Pfam" id="PF04851">
    <property type="entry name" value="ResIII"/>
    <property type="match status" value="1"/>
</dbReference>
<dbReference type="GO" id="GO:0005524">
    <property type="term" value="F:ATP binding"/>
    <property type="evidence" value="ECO:0007669"/>
    <property type="project" value="InterPro"/>
</dbReference>
<dbReference type="InterPro" id="IPR006935">
    <property type="entry name" value="Helicase/UvrB_N"/>
</dbReference>
<dbReference type="RefSeq" id="WP_274683969.1">
    <property type="nucleotide sequence ID" value="NZ_JAKNBA010000073.1"/>
</dbReference>
<dbReference type="PANTHER" id="PTHR47396:SF1">
    <property type="entry name" value="ATP-DEPENDENT HELICASE IRC3-RELATED"/>
    <property type="match status" value="1"/>
</dbReference>
<dbReference type="GO" id="GO:0004386">
    <property type="term" value="F:helicase activity"/>
    <property type="evidence" value="ECO:0007669"/>
    <property type="project" value="UniProtKB-KW"/>
</dbReference>